<evidence type="ECO:0000256" key="2">
    <source>
        <dbReference type="PIRSR" id="PIRSR006615-1"/>
    </source>
</evidence>
<dbReference type="Proteomes" id="UP000184476">
    <property type="component" value="Unassembled WGS sequence"/>
</dbReference>
<dbReference type="PANTHER" id="PTHR34217:SF1">
    <property type="entry name" value="CARBOXYPEPTIDASE 1"/>
    <property type="match status" value="1"/>
</dbReference>
<dbReference type="PIRSF" id="PIRSF006615">
    <property type="entry name" value="Zn_crbxpep_Taq"/>
    <property type="match status" value="1"/>
</dbReference>
<evidence type="ECO:0000256" key="1">
    <source>
        <dbReference type="PIRNR" id="PIRNR006615"/>
    </source>
</evidence>
<dbReference type="STRING" id="112248.SAMN05444392_10829"/>
<dbReference type="SUPFAM" id="SSF55486">
    <property type="entry name" value="Metalloproteases ('zincins'), catalytic domain"/>
    <property type="match status" value="1"/>
</dbReference>
<dbReference type="InterPro" id="IPR001333">
    <property type="entry name" value="Peptidase_M32_Taq"/>
</dbReference>
<evidence type="ECO:0000313" key="5">
    <source>
        <dbReference type="Proteomes" id="UP000184476"/>
    </source>
</evidence>
<dbReference type="GO" id="GO:0006508">
    <property type="term" value="P:proteolysis"/>
    <property type="evidence" value="ECO:0007669"/>
    <property type="project" value="UniProtKB-UniRule"/>
</dbReference>
<dbReference type="RefSeq" id="WP_073155263.1">
    <property type="nucleotide sequence ID" value="NZ_FQVL01000008.1"/>
</dbReference>
<protein>
    <recommendedName>
        <fullName evidence="1">Metal-dependent carboxypeptidase</fullName>
        <ecNumber evidence="1">3.4.17.19</ecNumber>
    </recommendedName>
</protein>
<gene>
    <name evidence="4" type="ORF">SAMN05444392_10829</name>
</gene>
<keyword evidence="1" id="KW-0645">Protease</keyword>
<dbReference type="EC" id="3.4.17.19" evidence="1"/>
<dbReference type="CDD" id="cd06460">
    <property type="entry name" value="M32_Taq"/>
    <property type="match status" value="1"/>
</dbReference>
<feature type="binding site" evidence="2">
    <location>
        <position position="262"/>
    </location>
    <ligand>
        <name>Zn(2+)</name>
        <dbReference type="ChEBI" id="CHEBI:29105"/>
        <note>catalytic</note>
    </ligand>
</feature>
<feature type="binding site" evidence="2">
    <location>
        <position position="288"/>
    </location>
    <ligand>
        <name>Zn(2+)</name>
        <dbReference type="ChEBI" id="CHEBI:29105"/>
        <note>catalytic</note>
    </ligand>
</feature>
<proteinExistence type="inferred from homology"/>
<dbReference type="GO" id="GO:0004181">
    <property type="term" value="F:metallocarboxypeptidase activity"/>
    <property type="evidence" value="ECO:0007669"/>
    <property type="project" value="UniProtKB-UniRule"/>
</dbReference>
<feature type="active site" description="Proton donor/acceptor" evidence="3">
    <location>
        <position position="259"/>
    </location>
</feature>
<dbReference type="PRINTS" id="PR00998">
    <property type="entry name" value="CRBOXYPTASET"/>
</dbReference>
<comment type="catalytic activity">
    <reaction evidence="1">
        <text>Release of a C-terminal amino acid with broad specificity, except for -Pro.</text>
        <dbReference type="EC" id="3.4.17.19"/>
    </reaction>
</comment>
<comment type="function">
    <text evidence="1">Broad specificity carboxypetidase that releases amino acids sequentially from the C-terminus, including neutral, aromatic, polar and basic residues.</text>
</comment>
<organism evidence="4 5">
    <name type="scientific">Seinonella peptonophila</name>
    <dbReference type="NCBI Taxonomy" id="112248"/>
    <lineage>
        <taxon>Bacteria</taxon>
        <taxon>Bacillati</taxon>
        <taxon>Bacillota</taxon>
        <taxon>Bacilli</taxon>
        <taxon>Bacillales</taxon>
        <taxon>Thermoactinomycetaceae</taxon>
        <taxon>Seinonella</taxon>
    </lineage>
</organism>
<keyword evidence="1 2" id="KW-0479">Metal-binding</keyword>
<dbReference type="PANTHER" id="PTHR34217">
    <property type="entry name" value="METAL-DEPENDENT CARBOXYPEPTIDASE"/>
    <property type="match status" value="1"/>
</dbReference>
<feature type="binding site" evidence="2">
    <location>
        <position position="258"/>
    </location>
    <ligand>
        <name>Zn(2+)</name>
        <dbReference type="ChEBI" id="CHEBI:29105"/>
        <note>catalytic</note>
    </ligand>
</feature>
<comment type="cofactor">
    <cofactor evidence="2">
        <name>Zn(2+)</name>
        <dbReference type="ChEBI" id="CHEBI:29105"/>
    </cofactor>
    <text evidence="2">Binds 1 zinc ion per subunit.</text>
</comment>
<keyword evidence="1" id="KW-0378">Hydrolase</keyword>
<dbReference type="Gene3D" id="1.10.1370.30">
    <property type="match status" value="1"/>
</dbReference>
<accession>A0A1M4Z5G6</accession>
<dbReference type="GO" id="GO:0046872">
    <property type="term" value="F:metal ion binding"/>
    <property type="evidence" value="ECO:0007669"/>
    <property type="project" value="UniProtKB-KW"/>
</dbReference>
<sequence length="496" mass="57821">MKKKLQAYLQELFHLQSVIRLAEWDQLTYMPAKGADARGKQLSLLERLYHQRLIAPELDEYLEEMAQDQTLSEIDQSMYRVLKRERDRAIRLPESFVTAFSEHKAYSYQQWLKAKEANDFSIVAPAMKDTLSYTKEYLQYFSRTEHIADPLIDEGDEGMTVSRVRKLFQELKDQLVPFVREITNRPQLEDAFLHLHYPREKQLEIISKILPDLGYDSQRMSQDFAAHPFMTKIAHDDVRITTRVNEYDLVDGLFSSIHELGHGLYELNFSPTFEGTPLHEGASFGVHESQSRLLENLVGRSLPFWERYYPALQEQFPSQLGNVSLKQFYQAINRVKPSLIRTEADEVTYNLHVMIRFELEMALLENDLTVDELPTAWNEAYQRNLGVYVSSDREGVMQDIHWYCDFLGGMFHGYTLGNLLSAQFYQAAVKSSPQILNQIQEGNFQPLIHWLTEHVHRHAHQFTPDQIVERATGTPIQVQPFLDYLQGKYVSLYAIN</sequence>
<evidence type="ECO:0000313" key="4">
    <source>
        <dbReference type="EMBL" id="SHF12836.1"/>
    </source>
</evidence>
<dbReference type="OrthoDB" id="9772308at2"/>
<evidence type="ECO:0000256" key="3">
    <source>
        <dbReference type="PIRSR" id="PIRSR006615-2"/>
    </source>
</evidence>
<dbReference type="Pfam" id="PF02074">
    <property type="entry name" value="Peptidase_M32"/>
    <property type="match status" value="1"/>
</dbReference>
<dbReference type="EMBL" id="FQVL01000008">
    <property type="protein sequence ID" value="SHF12836.1"/>
    <property type="molecule type" value="Genomic_DNA"/>
</dbReference>
<dbReference type="AlphaFoldDB" id="A0A1M4Z5G6"/>
<comment type="similarity">
    <text evidence="1">Belongs to the peptidase M32 family.</text>
</comment>
<keyword evidence="1 4" id="KW-0121">Carboxypeptidase</keyword>
<keyword evidence="5" id="KW-1185">Reference proteome</keyword>
<keyword evidence="1" id="KW-0482">Metalloprotease</keyword>
<keyword evidence="2" id="KW-0862">Zinc</keyword>
<name>A0A1M4Z5G6_9BACL</name>
<dbReference type="PROSITE" id="PS52034">
    <property type="entry name" value="PEPTIDASE_M32"/>
    <property type="match status" value="1"/>
</dbReference>
<reference evidence="4 5" key="1">
    <citation type="submission" date="2016-11" db="EMBL/GenBank/DDBJ databases">
        <authorList>
            <person name="Jaros S."/>
            <person name="Januszkiewicz K."/>
            <person name="Wedrychowicz H."/>
        </authorList>
    </citation>
    <scope>NUCLEOTIDE SEQUENCE [LARGE SCALE GENOMIC DNA]</scope>
    <source>
        <strain evidence="4 5">DSM 44666</strain>
    </source>
</reference>